<feature type="compositionally biased region" description="Low complexity" evidence="1">
    <location>
        <begin position="52"/>
        <end position="70"/>
    </location>
</feature>
<sequence length="102" mass="10949">MCDKGGECPLQNQAMSNGQPESRFTDVKRTFAKPINISAQVCWTANAASCAPGAPGSPTRLPGTRSSTCRSGRRPAASRHLCDEPFDSYFSSNTVQICPLVR</sequence>
<reference evidence="2 3" key="1">
    <citation type="submission" date="2014-01" db="EMBL/GenBank/DDBJ databases">
        <authorList>
            <person name="Dobos K."/>
            <person name="Lenaerts A."/>
            <person name="Ordway D."/>
            <person name="DeGroote M.A."/>
            <person name="Parker T."/>
            <person name="Sizemore C."/>
            <person name="Tallon L.J."/>
            <person name="Sadzewicz L.K."/>
            <person name="Sengamalay N."/>
            <person name="Fraser C.M."/>
            <person name="Hine E."/>
            <person name="Shefchek K.A."/>
            <person name="Das S.P."/>
            <person name="Tettelin H."/>
        </authorList>
    </citation>
    <scope>NUCLEOTIDE SEQUENCE [LARGE SCALE GENOMIC DNA]</scope>
    <source>
        <strain evidence="2 3">Harvey</strain>
    </source>
</reference>
<dbReference type="Proteomes" id="UP000020681">
    <property type="component" value="Unassembled WGS sequence"/>
</dbReference>
<gene>
    <name evidence="2" type="ORF">I551_8695</name>
</gene>
<organism evidence="2 3">
    <name type="scientific">Mycobacterium ulcerans str. Harvey</name>
    <dbReference type="NCBI Taxonomy" id="1299332"/>
    <lineage>
        <taxon>Bacteria</taxon>
        <taxon>Bacillati</taxon>
        <taxon>Actinomycetota</taxon>
        <taxon>Actinomycetes</taxon>
        <taxon>Mycobacteriales</taxon>
        <taxon>Mycobacteriaceae</taxon>
        <taxon>Mycobacterium</taxon>
        <taxon>Mycobacterium ulcerans group</taxon>
    </lineage>
</organism>
<evidence type="ECO:0000256" key="1">
    <source>
        <dbReference type="SAM" id="MobiDB-lite"/>
    </source>
</evidence>
<name>A0ABN0RA96_MYCUL</name>
<protein>
    <submittedName>
        <fullName evidence="2">NADH-ubiquinone oxidoreductase-G iron-sulfur binding region family protein</fullName>
    </submittedName>
</protein>
<feature type="compositionally biased region" description="Polar residues" evidence="1">
    <location>
        <begin position="10"/>
        <end position="22"/>
    </location>
</feature>
<accession>A0ABN0RA96</accession>
<feature type="region of interest" description="Disordered" evidence="1">
    <location>
        <begin position="52"/>
        <end position="75"/>
    </location>
</feature>
<comment type="caution">
    <text evidence="2">The sequence shown here is derived from an EMBL/GenBank/DDBJ whole genome shotgun (WGS) entry which is preliminary data.</text>
</comment>
<evidence type="ECO:0000313" key="2">
    <source>
        <dbReference type="EMBL" id="EUA94049.1"/>
    </source>
</evidence>
<proteinExistence type="predicted"/>
<keyword evidence="3" id="KW-1185">Reference proteome</keyword>
<feature type="region of interest" description="Disordered" evidence="1">
    <location>
        <begin position="1"/>
        <end position="23"/>
    </location>
</feature>
<evidence type="ECO:0000313" key="3">
    <source>
        <dbReference type="Proteomes" id="UP000020681"/>
    </source>
</evidence>
<dbReference type="EMBL" id="JAOL01000023">
    <property type="protein sequence ID" value="EUA94049.1"/>
    <property type="molecule type" value="Genomic_DNA"/>
</dbReference>